<dbReference type="EMBL" id="HACG01014175">
    <property type="protein sequence ID" value="CEK61040.1"/>
    <property type="molecule type" value="Transcribed_RNA"/>
</dbReference>
<organism evidence="1">
    <name type="scientific">Arion vulgaris</name>
    <dbReference type="NCBI Taxonomy" id="1028688"/>
    <lineage>
        <taxon>Eukaryota</taxon>
        <taxon>Metazoa</taxon>
        <taxon>Spiralia</taxon>
        <taxon>Lophotrochozoa</taxon>
        <taxon>Mollusca</taxon>
        <taxon>Gastropoda</taxon>
        <taxon>Heterobranchia</taxon>
        <taxon>Euthyneura</taxon>
        <taxon>Panpulmonata</taxon>
        <taxon>Eupulmonata</taxon>
        <taxon>Stylommatophora</taxon>
        <taxon>Helicina</taxon>
        <taxon>Arionoidea</taxon>
        <taxon>Arionidae</taxon>
        <taxon>Arion</taxon>
    </lineage>
</organism>
<proteinExistence type="predicted"/>
<feature type="non-terminal residue" evidence="1">
    <location>
        <position position="1"/>
    </location>
</feature>
<sequence>GAFEEEEVRLSHRVWKYSMLTINTKFTTVQSLFAEYTAFCQQIWVPTHVAEEKLNEFYMLCLRRI</sequence>
<reference evidence="1" key="1">
    <citation type="submission" date="2014-12" db="EMBL/GenBank/DDBJ databases">
        <title>Insight into the proteome of Arion vulgaris.</title>
        <authorList>
            <person name="Aradska J."/>
            <person name="Bulat T."/>
            <person name="Smidak R."/>
            <person name="Sarate P."/>
            <person name="Gangsoo J."/>
            <person name="Sialana F."/>
            <person name="Bilban M."/>
            <person name="Lubec G."/>
        </authorList>
    </citation>
    <scope>NUCLEOTIDE SEQUENCE</scope>
    <source>
        <tissue evidence="1">Skin</tissue>
    </source>
</reference>
<name>A0A0B6YZX6_9EUPU</name>
<dbReference type="AlphaFoldDB" id="A0A0B6YZX6"/>
<evidence type="ECO:0000313" key="1">
    <source>
        <dbReference type="EMBL" id="CEK61040.1"/>
    </source>
</evidence>
<accession>A0A0B6YZX6</accession>
<protein>
    <submittedName>
        <fullName evidence="1">Uncharacterized protein</fullName>
    </submittedName>
</protein>
<gene>
    <name evidence="1" type="primary">ORF41125</name>
</gene>